<feature type="compositionally biased region" description="Basic and acidic residues" evidence="1">
    <location>
        <begin position="966"/>
        <end position="985"/>
    </location>
</feature>
<dbReference type="Proteomes" id="UP000184330">
    <property type="component" value="Unassembled WGS sequence"/>
</dbReference>
<feature type="compositionally biased region" description="Polar residues" evidence="1">
    <location>
        <begin position="917"/>
        <end position="927"/>
    </location>
</feature>
<feature type="compositionally biased region" description="Polar residues" evidence="1">
    <location>
        <begin position="1310"/>
        <end position="1319"/>
    </location>
</feature>
<feature type="compositionally biased region" description="Polar residues" evidence="1">
    <location>
        <begin position="751"/>
        <end position="775"/>
    </location>
</feature>
<feature type="compositionally biased region" description="Basic and acidic residues" evidence="1">
    <location>
        <begin position="1084"/>
        <end position="1097"/>
    </location>
</feature>
<accession>A0A1L7WV77</accession>
<feature type="compositionally biased region" description="Basic and acidic residues" evidence="1">
    <location>
        <begin position="1052"/>
        <end position="1061"/>
    </location>
</feature>
<evidence type="ECO:0000256" key="1">
    <source>
        <dbReference type="SAM" id="MobiDB-lite"/>
    </source>
</evidence>
<feature type="compositionally biased region" description="Basic and acidic residues" evidence="1">
    <location>
        <begin position="883"/>
        <end position="905"/>
    </location>
</feature>
<feature type="region of interest" description="Disordered" evidence="1">
    <location>
        <begin position="376"/>
        <end position="414"/>
    </location>
</feature>
<evidence type="ECO:0000313" key="3">
    <source>
        <dbReference type="Proteomes" id="UP000184330"/>
    </source>
</evidence>
<dbReference type="EMBL" id="FJOG01000008">
    <property type="protein sequence ID" value="CZR56668.1"/>
    <property type="molecule type" value="Genomic_DNA"/>
</dbReference>
<feature type="compositionally biased region" description="Polar residues" evidence="1">
    <location>
        <begin position="260"/>
        <end position="272"/>
    </location>
</feature>
<reference evidence="2 3" key="1">
    <citation type="submission" date="2016-03" db="EMBL/GenBank/DDBJ databases">
        <authorList>
            <person name="Ploux O."/>
        </authorList>
    </citation>
    <scope>NUCLEOTIDE SEQUENCE [LARGE SCALE GENOMIC DNA]</scope>
    <source>
        <strain evidence="2 3">UAMH 11012</strain>
    </source>
</reference>
<feature type="compositionally biased region" description="Low complexity" evidence="1">
    <location>
        <begin position="245"/>
        <end position="259"/>
    </location>
</feature>
<organism evidence="2 3">
    <name type="scientific">Phialocephala subalpina</name>
    <dbReference type="NCBI Taxonomy" id="576137"/>
    <lineage>
        <taxon>Eukaryota</taxon>
        <taxon>Fungi</taxon>
        <taxon>Dikarya</taxon>
        <taxon>Ascomycota</taxon>
        <taxon>Pezizomycotina</taxon>
        <taxon>Leotiomycetes</taxon>
        <taxon>Helotiales</taxon>
        <taxon>Mollisiaceae</taxon>
        <taxon>Phialocephala</taxon>
        <taxon>Phialocephala fortinii species complex</taxon>
    </lineage>
</organism>
<feature type="compositionally biased region" description="Low complexity" evidence="1">
    <location>
        <begin position="1343"/>
        <end position="1355"/>
    </location>
</feature>
<feature type="compositionally biased region" description="Low complexity" evidence="1">
    <location>
        <begin position="224"/>
        <end position="237"/>
    </location>
</feature>
<feature type="compositionally biased region" description="Polar residues" evidence="1">
    <location>
        <begin position="629"/>
        <end position="651"/>
    </location>
</feature>
<feature type="compositionally biased region" description="Acidic residues" evidence="1">
    <location>
        <begin position="1356"/>
        <end position="1375"/>
    </location>
</feature>
<dbReference type="STRING" id="576137.A0A1L7WV77"/>
<feature type="compositionally biased region" description="Acidic residues" evidence="1">
    <location>
        <begin position="1299"/>
        <end position="1309"/>
    </location>
</feature>
<evidence type="ECO:0000313" key="2">
    <source>
        <dbReference type="EMBL" id="CZR56668.1"/>
    </source>
</evidence>
<sequence length="1536" mass="162834">MSGSLSTTPKREAARTEFSAECLEPKLNGHGYACPHFPKFKARESGFPSCLGFFRENDKDKIIYVELSKLCGKCCSEVVPDAKDYNVWINERPPRDVLGKLNGVVPKEHSIWDIPECSKGLYREFIQAGTPLRKRECMGPPRRESTPQGLFNLPTIIKMTQDAAAEEAWSSLKDSGKPFYIEQLHLVKRRTPWAEKTAMEDSWIARKHGNFILPSSKSTKKKASVPGSSSSSKSTPSLHATQLHTTSSLLPPNPNSLSTASRNGSMKDSNGDSSTKSSKKSTATSSFHAEDIQPIPVSSAQEPQKARKPKPPTARVLSTKQPNPVVASTHEPLPGNELQSRKLGTAQERGPIVASLDVPFVDSPVNMEIYGPVNDLTKTKTKGGAPEPGSKSRDKALPNVPFAKISSPPPIAKPPSRWPAIPSVVLSERYEIVSPIPLGSPENFTRSRPDAGTEATKALQTPPIFQQLLWTYEAHQNQGQGYHTGVSVPSFGDRYATPHEIPIGDVYAYQQRSPHFLGYGNRAVQDLEYGSGSISSVNNSNTNTLRGQRQPLTGQKSASVYQTWQSRGVTNTQNPAKPNQPLCAPRVDSQQPCRHQAVQVYGDPSKNFQRGYTSSTGNDDRAHVLENRNIQTHNTQTPVAQNGRVGSSSAGGSLPPTTDADQHPIQRGVPANLSVTRNPAEQNSSTHKPVSRANSVGNSAPDQSVHEADKNLKATKIPKVAISYTSEAASTQKQKTFKEPRQPKVAPPLAENTTPNLCHNATAPTSQKVKPTSKNPVAGQVKTVTPSQKARVGSKNDDNMPDNKSQRNSKSSNMIHDATQAHERKDRPKSPNSKPARSESHSKPLHTSTPYDKPKSTNDQQAVGHAGAKDKARKSKPAPSSDPHAEGKRNKTSPDKPKGSNEKRAASHTGAKHNPQRPKSTTSNSGHAKTPDDKPKHSKQHGGHTGAKDKAHKPKAAASNNHRAKAPHDNNTSHDRPNHSNEHRAAGHTAGGAKAHNSKAAASGNHHDQAPHGNTSHDNPNPDKEGRGSNQTNEPSRRNDDAPRSISPDNGPDSRDYRSDDDYPGNPEDYRQRNADDDMYGASGDKRASRSYGRDDGDFGADFGAGADPNEELSNNNPWSDGDDGTRNSDTDDDSNRDDPMDGDNGSENGGSENGELDPEGTPEDEDGQDEKNDESDNPEDGGEPSGQDTDADDDAQHEPNNDNGFPEDGLDPEENGENGSDQGTDGEDNGQDGMSDNDPAQENGDDPGADDSDNDNGNSGDETDSQDNGENGSDQGTGGEDNGQDGTNDGDSAQGDGFGDDPEAEGDDQNTLNESENNPSDSEGPGDDGDQASEEDPEAGEGSQNGSDDNGSNADDFEGAGGEDGEAGFSDDENEGYRGSEDGAGGGEDNEGGFSEGEGSGTNDQGTDDGRDNSDGENDEGDPSGGEDEGSDQSGGEGEGSDQGENDNDEGEGSDPGSDENAEGDENGTNDGGSDDGGSDGGGSDDGGSDDGGSDQGDDDENGGSDNTDAGQSDDEAGDGAQSDDDEGSGNEAGR</sequence>
<proteinExistence type="predicted"/>
<feature type="compositionally biased region" description="Polar residues" evidence="1">
    <location>
        <begin position="673"/>
        <end position="702"/>
    </location>
</feature>
<feature type="compositionally biased region" description="Acidic residues" evidence="1">
    <location>
        <begin position="1325"/>
        <end position="1340"/>
    </location>
</feature>
<feature type="compositionally biased region" description="Acidic residues" evidence="1">
    <location>
        <begin position="1244"/>
        <end position="1255"/>
    </location>
</feature>
<feature type="region of interest" description="Disordered" evidence="1">
    <location>
        <begin position="214"/>
        <end position="338"/>
    </location>
</feature>
<feature type="compositionally biased region" description="Acidic residues" evidence="1">
    <location>
        <begin position="1440"/>
        <end position="1479"/>
    </location>
</feature>
<feature type="region of interest" description="Disordered" evidence="1">
    <location>
        <begin position="629"/>
        <end position="712"/>
    </location>
</feature>
<feature type="compositionally biased region" description="Basic and acidic residues" evidence="1">
    <location>
        <begin position="819"/>
        <end position="829"/>
    </location>
</feature>
<protein>
    <submittedName>
        <fullName evidence="2">Uncharacterized protein</fullName>
    </submittedName>
</protein>
<feature type="compositionally biased region" description="Acidic residues" evidence="1">
    <location>
        <begin position="1513"/>
        <end position="1530"/>
    </location>
</feature>
<feature type="compositionally biased region" description="Polar residues" evidence="1">
    <location>
        <begin position="802"/>
        <end position="814"/>
    </location>
</feature>
<feature type="compositionally biased region" description="Acidic residues" evidence="1">
    <location>
        <begin position="1488"/>
        <end position="1504"/>
    </location>
</feature>
<dbReference type="OrthoDB" id="5357217at2759"/>
<gene>
    <name evidence="2" type="ORF">PAC_06557</name>
</gene>
<name>A0A1L7WV77_9HELO</name>
<feature type="compositionally biased region" description="Acidic residues" evidence="1">
    <location>
        <begin position="1416"/>
        <end position="1432"/>
    </location>
</feature>
<feature type="compositionally biased region" description="Acidic residues" evidence="1">
    <location>
        <begin position="1155"/>
        <end position="1183"/>
    </location>
</feature>
<feature type="region of interest" description="Disordered" evidence="1">
    <location>
        <begin position="727"/>
        <end position="1536"/>
    </location>
</feature>
<keyword evidence="3" id="KW-1185">Reference proteome</keyword>
<feature type="compositionally biased region" description="Low complexity" evidence="1">
    <location>
        <begin position="273"/>
        <end position="286"/>
    </location>
</feature>